<evidence type="ECO:0000256" key="8">
    <source>
        <dbReference type="ARBA" id="ARBA00023055"/>
    </source>
</evidence>
<accession>A0A4S2M5T0</accession>
<evidence type="ECO:0000256" key="1">
    <source>
        <dbReference type="ARBA" id="ARBA00002053"/>
    </source>
</evidence>
<dbReference type="GO" id="GO:0005576">
    <property type="term" value="C:extracellular region"/>
    <property type="evidence" value="ECO:0007669"/>
    <property type="project" value="UniProtKB-SubCell"/>
</dbReference>
<sequence length="155" mass="16859">MKSLSLLLCSVIIYTSDFADAVSFGDCGSTNVVVTAVDVFPCDRDPCTLVKGTSVNIRIQFVALARIIGGEARVESSFDGEPTTIPFLPNGVCSKLRPPCPIQPGQTYIYSNTVVVPDELRTGLLYVEWKLLNSNMVPFLCVEILVRIVEAPRSS</sequence>
<dbReference type="STRING" id="147828.A0A4S2M5T0"/>
<protein>
    <recommendedName>
        <fullName evidence="10">MD-2-related lipid-recognition domain-containing protein</fullName>
    </recommendedName>
</protein>
<evidence type="ECO:0000256" key="2">
    <source>
        <dbReference type="ARBA" id="ARBA00004613"/>
    </source>
</evidence>
<evidence type="ECO:0000256" key="4">
    <source>
        <dbReference type="ARBA" id="ARBA00011245"/>
    </source>
</evidence>
<evidence type="ECO:0000256" key="9">
    <source>
        <dbReference type="SAM" id="SignalP"/>
    </source>
</evidence>
<evidence type="ECO:0000256" key="5">
    <source>
        <dbReference type="ARBA" id="ARBA00022448"/>
    </source>
</evidence>
<keyword evidence="6" id="KW-0964">Secreted</keyword>
<keyword evidence="12" id="KW-1185">Reference proteome</keyword>
<dbReference type="EMBL" id="SJOL01006065">
    <property type="protein sequence ID" value="TGZ69398.1"/>
    <property type="molecule type" value="Genomic_DNA"/>
</dbReference>
<evidence type="ECO:0000256" key="3">
    <source>
        <dbReference type="ARBA" id="ARBA00006370"/>
    </source>
</evidence>
<evidence type="ECO:0000256" key="6">
    <source>
        <dbReference type="ARBA" id="ARBA00022525"/>
    </source>
</evidence>
<comment type="similarity">
    <text evidence="3">Belongs to the NPC2 family.</text>
</comment>
<name>A0A4S2M5T0_OPIFE</name>
<dbReference type="GO" id="GO:0015918">
    <property type="term" value="P:sterol transport"/>
    <property type="evidence" value="ECO:0007669"/>
    <property type="project" value="InterPro"/>
</dbReference>
<dbReference type="InterPro" id="IPR014756">
    <property type="entry name" value="Ig_E-set"/>
</dbReference>
<dbReference type="GO" id="GO:0032934">
    <property type="term" value="F:sterol binding"/>
    <property type="evidence" value="ECO:0007669"/>
    <property type="project" value="InterPro"/>
</dbReference>
<dbReference type="AlphaFoldDB" id="A0A4S2M5T0"/>
<feature type="signal peptide" evidence="9">
    <location>
        <begin position="1"/>
        <end position="21"/>
    </location>
</feature>
<reference evidence="11 12" key="1">
    <citation type="journal article" date="2019" name="BMC Genomics">
        <title>New insights from Opisthorchis felineus genome: update on genomics of the epidemiologically important liver flukes.</title>
        <authorList>
            <person name="Ershov N.I."/>
            <person name="Mordvinov V.A."/>
            <person name="Prokhortchouk E.B."/>
            <person name="Pakharukova M.Y."/>
            <person name="Gunbin K.V."/>
            <person name="Ustyantsev K."/>
            <person name="Genaev M.A."/>
            <person name="Blinov A.G."/>
            <person name="Mazur A."/>
            <person name="Boulygina E."/>
            <person name="Tsygankova S."/>
            <person name="Khrameeva E."/>
            <person name="Chekanov N."/>
            <person name="Fan G."/>
            <person name="Xiao A."/>
            <person name="Zhang H."/>
            <person name="Xu X."/>
            <person name="Yang H."/>
            <person name="Solovyev V."/>
            <person name="Lee S.M."/>
            <person name="Liu X."/>
            <person name="Afonnikov D.A."/>
            <person name="Skryabin K.G."/>
        </authorList>
    </citation>
    <scope>NUCLEOTIDE SEQUENCE [LARGE SCALE GENOMIC DNA]</scope>
    <source>
        <strain evidence="11">AK-0245</strain>
        <tissue evidence="11">Whole organism</tissue>
    </source>
</reference>
<dbReference type="InterPro" id="IPR039670">
    <property type="entry name" value="NPC2-like"/>
</dbReference>
<comment type="subunit">
    <text evidence="4">Monomer.</text>
</comment>
<organism evidence="11 12">
    <name type="scientific">Opisthorchis felineus</name>
    <dbReference type="NCBI Taxonomy" id="147828"/>
    <lineage>
        <taxon>Eukaryota</taxon>
        <taxon>Metazoa</taxon>
        <taxon>Spiralia</taxon>
        <taxon>Lophotrochozoa</taxon>
        <taxon>Platyhelminthes</taxon>
        <taxon>Trematoda</taxon>
        <taxon>Digenea</taxon>
        <taxon>Opisthorchiida</taxon>
        <taxon>Opisthorchiata</taxon>
        <taxon>Opisthorchiidae</taxon>
        <taxon>Opisthorchis</taxon>
    </lineage>
</organism>
<proteinExistence type="inferred from homology"/>
<dbReference type="InterPro" id="IPR003172">
    <property type="entry name" value="ML_dom"/>
</dbReference>
<dbReference type="SUPFAM" id="SSF81296">
    <property type="entry name" value="E set domains"/>
    <property type="match status" value="1"/>
</dbReference>
<dbReference type="Gene3D" id="2.60.40.770">
    <property type="match status" value="1"/>
</dbReference>
<comment type="function">
    <text evidence="1">Catalyzes the intermembrane transfer of phosphatidylglycerol and phosphatidylinositol.</text>
</comment>
<dbReference type="Pfam" id="PF02221">
    <property type="entry name" value="E1_DerP2_DerF2"/>
    <property type="match status" value="1"/>
</dbReference>
<gene>
    <name evidence="11" type="ORF">CRM22_003757</name>
</gene>
<evidence type="ECO:0000259" key="10">
    <source>
        <dbReference type="SMART" id="SM00737"/>
    </source>
</evidence>
<keyword evidence="7 9" id="KW-0732">Signal</keyword>
<keyword evidence="8" id="KW-0445">Lipid transport</keyword>
<comment type="caution">
    <text evidence="11">The sequence shown here is derived from an EMBL/GenBank/DDBJ whole genome shotgun (WGS) entry which is preliminary data.</text>
</comment>
<keyword evidence="5" id="KW-0813">Transport</keyword>
<feature type="domain" description="MD-2-related lipid-recognition" evidence="10">
    <location>
        <begin position="24"/>
        <end position="146"/>
    </location>
</feature>
<dbReference type="PANTHER" id="PTHR11306">
    <property type="entry name" value="NIEMANN PICK TYPE C2 PROTEIN NPC2-RELATED"/>
    <property type="match status" value="1"/>
</dbReference>
<evidence type="ECO:0000256" key="7">
    <source>
        <dbReference type="ARBA" id="ARBA00022729"/>
    </source>
</evidence>
<feature type="chain" id="PRO_5020236117" description="MD-2-related lipid-recognition domain-containing protein" evidence="9">
    <location>
        <begin position="22"/>
        <end position="155"/>
    </location>
</feature>
<dbReference type="SMART" id="SM00737">
    <property type="entry name" value="ML"/>
    <property type="match status" value="1"/>
</dbReference>
<dbReference type="PANTHER" id="PTHR11306:SF0">
    <property type="entry name" value="PHOSPHATIDYLGLYCEROL_PHOSPHATIDYLINOSITOL TRANSFER PROTEIN"/>
    <property type="match status" value="1"/>
</dbReference>
<evidence type="ECO:0000313" key="11">
    <source>
        <dbReference type="EMBL" id="TGZ69398.1"/>
    </source>
</evidence>
<comment type="subcellular location">
    <subcellularLocation>
        <location evidence="2">Secreted</location>
    </subcellularLocation>
</comment>
<dbReference type="FunFam" id="2.60.40.770:FF:000001">
    <property type="entry name" value="NPC intracellular cholesterol transporter 2"/>
    <property type="match status" value="1"/>
</dbReference>
<evidence type="ECO:0000313" key="12">
    <source>
        <dbReference type="Proteomes" id="UP000308267"/>
    </source>
</evidence>
<dbReference type="OrthoDB" id="6489092at2759"/>
<dbReference type="Proteomes" id="UP000308267">
    <property type="component" value="Unassembled WGS sequence"/>
</dbReference>